<reference evidence="2 3" key="1">
    <citation type="journal article" date="2015" name="Stand. Genomic Sci.">
        <title>Genomic Encyclopedia of Bacterial and Archaeal Type Strains, Phase III: the genomes of soil and plant-associated and newly described type strains.</title>
        <authorList>
            <person name="Whitman W.B."/>
            <person name="Woyke T."/>
            <person name="Klenk H.P."/>
            <person name="Zhou Y."/>
            <person name="Lilburn T.G."/>
            <person name="Beck B.J."/>
            <person name="De Vos P."/>
            <person name="Vandamme P."/>
            <person name="Eisen J.A."/>
            <person name="Garrity G."/>
            <person name="Hugenholtz P."/>
            <person name="Kyrpides N.C."/>
        </authorList>
    </citation>
    <scope>NUCLEOTIDE SEQUENCE [LARGE SCALE GENOMIC DNA]</scope>
    <source>
        <strain evidence="2 3">VKM Ac-2540</strain>
    </source>
</reference>
<evidence type="ECO:0000259" key="1">
    <source>
        <dbReference type="Pfam" id="PF11706"/>
    </source>
</evidence>
<dbReference type="SUPFAM" id="SSF160904">
    <property type="entry name" value="Jann2411-like"/>
    <property type="match status" value="1"/>
</dbReference>
<dbReference type="Pfam" id="PF07336">
    <property type="entry name" value="ABATE"/>
    <property type="match status" value="1"/>
</dbReference>
<dbReference type="Proteomes" id="UP000292027">
    <property type="component" value="Unassembled WGS sequence"/>
</dbReference>
<dbReference type="InterPro" id="IPR010852">
    <property type="entry name" value="ABATE"/>
</dbReference>
<organism evidence="2 3">
    <name type="scientific">Kribbella rubisoli</name>
    <dbReference type="NCBI Taxonomy" id="3075929"/>
    <lineage>
        <taxon>Bacteria</taxon>
        <taxon>Bacillati</taxon>
        <taxon>Actinomycetota</taxon>
        <taxon>Actinomycetes</taxon>
        <taxon>Propionibacteriales</taxon>
        <taxon>Kribbellaceae</taxon>
        <taxon>Kribbella</taxon>
    </lineage>
</organism>
<evidence type="ECO:0000313" key="2">
    <source>
        <dbReference type="EMBL" id="RZU18528.1"/>
    </source>
</evidence>
<gene>
    <name evidence="2" type="ORF">EV645_0720</name>
</gene>
<protein>
    <submittedName>
        <fullName evidence="2">RNA-binding Zn ribbon-like protein</fullName>
    </submittedName>
</protein>
<dbReference type="EMBL" id="SHKR01000011">
    <property type="protein sequence ID" value="RZU18528.1"/>
    <property type="molecule type" value="Genomic_DNA"/>
</dbReference>
<keyword evidence="3" id="KW-1185">Reference proteome</keyword>
<dbReference type="Gene3D" id="1.10.3300.10">
    <property type="entry name" value="Jann2411-like domain"/>
    <property type="match status" value="1"/>
</dbReference>
<dbReference type="AlphaFoldDB" id="A0A4Q7X6F0"/>
<feature type="domain" description="Zinc finger CGNR" evidence="1">
    <location>
        <begin position="157"/>
        <end position="199"/>
    </location>
</feature>
<dbReference type="PANTHER" id="PTHR35525">
    <property type="entry name" value="BLL6575 PROTEIN"/>
    <property type="match status" value="1"/>
</dbReference>
<evidence type="ECO:0000313" key="3">
    <source>
        <dbReference type="Proteomes" id="UP000292027"/>
    </source>
</evidence>
<sequence length="214" mass="22444">MVEVRVTTTAGEECSVSTSTLPALELVLAFANTHADAGDRVERFTDTEGLTTWLGEVAWGGAEPARTVADSDVVEARELRDALVTVLLSHSNDPATSDPAVRSAEAILERAGDKCPVAVRLSGAEARLGPGCGGVAGAFAGVLAAATELALSGQWARIKACRNEPCHFAFFDRSKNTSAGYCSTQCSSQASMRAYRARRKEALAGGTSNYTDDK</sequence>
<dbReference type="InterPro" id="IPR023286">
    <property type="entry name" value="ABATE_dom_sf"/>
</dbReference>
<name>A0A4Q7X6F0_9ACTN</name>
<dbReference type="Pfam" id="PF11706">
    <property type="entry name" value="zf-CGNR"/>
    <property type="match status" value="1"/>
</dbReference>
<comment type="caution">
    <text evidence="2">The sequence shown here is derived from an EMBL/GenBank/DDBJ whole genome shotgun (WGS) entry which is preliminary data.</text>
</comment>
<accession>A0A4Q7X6F0</accession>
<dbReference type="InterPro" id="IPR021005">
    <property type="entry name" value="Znf_CGNR"/>
</dbReference>
<proteinExistence type="predicted"/>
<dbReference type="PANTHER" id="PTHR35525:SF3">
    <property type="entry name" value="BLL6575 PROTEIN"/>
    <property type="match status" value="1"/>
</dbReference>